<dbReference type="AlphaFoldDB" id="A0A072UCY5"/>
<reference evidence="1 3" key="1">
    <citation type="journal article" date="2011" name="Nature">
        <title>The Medicago genome provides insight into the evolution of rhizobial symbioses.</title>
        <authorList>
            <person name="Young N.D."/>
            <person name="Debelle F."/>
            <person name="Oldroyd G.E."/>
            <person name="Geurts R."/>
            <person name="Cannon S.B."/>
            <person name="Udvardi M.K."/>
            <person name="Benedito V.A."/>
            <person name="Mayer K.F."/>
            <person name="Gouzy J."/>
            <person name="Schoof H."/>
            <person name="Van de Peer Y."/>
            <person name="Proost S."/>
            <person name="Cook D.R."/>
            <person name="Meyers B.C."/>
            <person name="Spannagl M."/>
            <person name="Cheung F."/>
            <person name="De Mita S."/>
            <person name="Krishnakumar V."/>
            <person name="Gundlach H."/>
            <person name="Zhou S."/>
            <person name="Mudge J."/>
            <person name="Bharti A.K."/>
            <person name="Murray J.D."/>
            <person name="Naoumkina M.A."/>
            <person name="Rosen B."/>
            <person name="Silverstein K.A."/>
            <person name="Tang H."/>
            <person name="Rombauts S."/>
            <person name="Zhao P.X."/>
            <person name="Zhou P."/>
            <person name="Barbe V."/>
            <person name="Bardou P."/>
            <person name="Bechner M."/>
            <person name="Bellec A."/>
            <person name="Berger A."/>
            <person name="Berges H."/>
            <person name="Bidwell S."/>
            <person name="Bisseling T."/>
            <person name="Choisne N."/>
            <person name="Couloux A."/>
            <person name="Denny R."/>
            <person name="Deshpande S."/>
            <person name="Dai X."/>
            <person name="Doyle J.J."/>
            <person name="Dudez A.M."/>
            <person name="Farmer A.D."/>
            <person name="Fouteau S."/>
            <person name="Franken C."/>
            <person name="Gibelin C."/>
            <person name="Gish J."/>
            <person name="Goldstein S."/>
            <person name="Gonzalez A.J."/>
            <person name="Green P.J."/>
            <person name="Hallab A."/>
            <person name="Hartog M."/>
            <person name="Hua A."/>
            <person name="Humphray S.J."/>
            <person name="Jeong D.H."/>
            <person name="Jing Y."/>
            <person name="Jocker A."/>
            <person name="Kenton S.M."/>
            <person name="Kim D.J."/>
            <person name="Klee K."/>
            <person name="Lai H."/>
            <person name="Lang C."/>
            <person name="Lin S."/>
            <person name="Macmil S.L."/>
            <person name="Magdelenat G."/>
            <person name="Matthews L."/>
            <person name="McCorrison J."/>
            <person name="Monaghan E.L."/>
            <person name="Mun J.H."/>
            <person name="Najar F.Z."/>
            <person name="Nicholson C."/>
            <person name="Noirot C."/>
            <person name="O'Bleness M."/>
            <person name="Paule C.R."/>
            <person name="Poulain J."/>
            <person name="Prion F."/>
            <person name="Qin B."/>
            <person name="Qu C."/>
            <person name="Retzel E.F."/>
            <person name="Riddle C."/>
            <person name="Sallet E."/>
            <person name="Samain S."/>
            <person name="Samson N."/>
            <person name="Sanders I."/>
            <person name="Saurat O."/>
            <person name="Scarpelli C."/>
            <person name="Schiex T."/>
            <person name="Segurens B."/>
            <person name="Severin A.J."/>
            <person name="Sherrier D.J."/>
            <person name="Shi R."/>
            <person name="Sims S."/>
            <person name="Singer S.R."/>
            <person name="Sinharoy S."/>
            <person name="Sterck L."/>
            <person name="Viollet A."/>
            <person name="Wang B.B."/>
            <person name="Wang K."/>
            <person name="Wang M."/>
            <person name="Wang X."/>
            <person name="Warfsmann J."/>
            <person name="Weissenbach J."/>
            <person name="White D.D."/>
            <person name="White J.D."/>
            <person name="Wiley G.B."/>
            <person name="Wincker P."/>
            <person name="Xing Y."/>
            <person name="Yang L."/>
            <person name="Yao Z."/>
            <person name="Ying F."/>
            <person name="Zhai J."/>
            <person name="Zhou L."/>
            <person name="Zuber A."/>
            <person name="Denarie J."/>
            <person name="Dixon R.A."/>
            <person name="May G.D."/>
            <person name="Schwartz D.C."/>
            <person name="Rogers J."/>
            <person name="Quetier F."/>
            <person name="Town C.D."/>
            <person name="Roe B.A."/>
        </authorList>
    </citation>
    <scope>NUCLEOTIDE SEQUENCE [LARGE SCALE GENOMIC DNA]</scope>
    <source>
        <strain evidence="1">A17</strain>
        <strain evidence="2 3">cv. Jemalong A17</strain>
    </source>
</reference>
<protein>
    <submittedName>
        <fullName evidence="1 2">Uncharacterized protein</fullName>
    </submittedName>
</protein>
<evidence type="ECO:0000313" key="1">
    <source>
        <dbReference type="EMBL" id="KEH27477.1"/>
    </source>
</evidence>
<dbReference type="EnsemblPlants" id="KEH27477">
    <property type="protein sequence ID" value="KEH27477"/>
    <property type="gene ID" value="MTR_5g013405"/>
</dbReference>
<reference evidence="1 3" key="2">
    <citation type="journal article" date="2014" name="BMC Genomics">
        <title>An improved genome release (version Mt4.0) for the model legume Medicago truncatula.</title>
        <authorList>
            <person name="Tang H."/>
            <person name="Krishnakumar V."/>
            <person name="Bidwell S."/>
            <person name="Rosen B."/>
            <person name="Chan A."/>
            <person name="Zhou S."/>
            <person name="Gentzbittel L."/>
            <person name="Childs K.L."/>
            <person name="Yandell M."/>
            <person name="Gundlach H."/>
            <person name="Mayer K.F."/>
            <person name="Schwartz D.C."/>
            <person name="Town C.D."/>
        </authorList>
    </citation>
    <scope>GENOME REANNOTATION</scope>
    <source>
        <strain evidence="1">A17</strain>
        <strain evidence="2 3">cv. Jemalong A17</strain>
    </source>
</reference>
<dbReference type="Proteomes" id="UP000002051">
    <property type="component" value="Chromosome 5"/>
</dbReference>
<proteinExistence type="predicted"/>
<reference evidence="2" key="3">
    <citation type="submission" date="2015-04" db="UniProtKB">
        <authorList>
            <consortium name="EnsemblPlants"/>
        </authorList>
    </citation>
    <scope>IDENTIFICATION</scope>
    <source>
        <strain evidence="2">cv. Jemalong A17</strain>
    </source>
</reference>
<dbReference type="PaxDb" id="3880-AES94343"/>
<organism evidence="1 3">
    <name type="scientific">Medicago truncatula</name>
    <name type="common">Barrel medic</name>
    <name type="synonym">Medicago tribuloides</name>
    <dbReference type="NCBI Taxonomy" id="3880"/>
    <lineage>
        <taxon>Eukaryota</taxon>
        <taxon>Viridiplantae</taxon>
        <taxon>Streptophyta</taxon>
        <taxon>Embryophyta</taxon>
        <taxon>Tracheophyta</taxon>
        <taxon>Spermatophyta</taxon>
        <taxon>Magnoliopsida</taxon>
        <taxon>eudicotyledons</taxon>
        <taxon>Gunneridae</taxon>
        <taxon>Pentapetalae</taxon>
        <taxon>rosids</taxon>
        <taxon>fabids</taxon>
        <taxon>Fabales</taxon>
        <taxon>Fabaceae</taxon>
        <taxon>Papilionoideae</taxon>
        <taxon>50 kb inversion clade</taxon>
        <taxon>NPAAA clade</taxon>
        <taxon>Hologalegina</taxon>
        <taxon>IRL clade</taxon>
        <taxon>Trifolieae</taxon>
        <taxon>Medicago</taxon>
    </lineage>
</organism>
<dbReference type="HOGENOM" id="CLU_2124753_0_0_1"/>
<evidence type="ECO:0000313" key="2">
    <source>
        <dbReference type="EnsemblPlants" id="KEH27477"/>
    </source>
</evidence>
<evidence type="ECO:0000313" key="3">
    <source>
        <dbReference type="Proteomes" id="UP000002051"/>
    </source>
</evidence>
<name>A0A072UCY5_MEDTR</name>
<accession>A0A072UCY5</accession>
<keyword evidence="3" id="KW-1185">Reference proteome</keyword>
<dbReference type="EMBL" id="CM001221">
    <property type="protein sequence ID" value="KEH27477.1"/>
    <property type="molecule type" value="Genomic_DNA"/>
</dbReference>
<sequence length="114" mass="13461">MAYIHLLSFIDLSKLLTIHLLYSKHHQDIIAHYLSKLKREYNSLRIKAYLQPLLLLEEVEALLNLPQSHFDGVSLLNRDVRLREPKQMNYTPLYNFCHQEVTERAKQNCSSTHS</sequence>
<gene>
    <name evidence="1" type="ordered locus">MTR_5g013405</name>
</gene>